<gene>
    <name evidence="1" type="ORF">C0W27_20910</name>
</gene>
<dbReference type="EMBL" id="PYOU01000027">
    <property type="protein sequence ID" value="PSX03957.1"/>
    <property type="molecule type" value="Genomic_DNA"/>
</dbReference>
<evidence type="ECO:0000313" key="2">
    <source>
        <dbReference type="Proteomes" id="UP000240989"/>
    </source>
</evidence>
<dbReference type="InterPro" id="IPR018330">
    <property type="entry name" value="RecT_fam"/>
</dbReference>
<protein>
    <submittedName>
        <fullName evidence="1">Uncharacterized protein</fullName>
    </submittedName>
</protein>
<organism evidence="1 2">
    <name type="scientific">Photobacterium angustum</name>
    <dbReference type="NCBI Taxonomy" id="661"/>
    <lineage>
        <taxon>Bacteria</taxon>
        <taxon>Pseudomonadati</taxon>
        <taxon>Pseudomonadota</taxon>
        <taxon>Gammaproteobacteria</taxon>
        <taxon>Vibrionales</taxon>
        <taxon>Vibrionaceae</taxon>
        <taxon>Photobacterium</taxon>
    </lineage>
</organism>
<proteinExistence type="predicted"/>
<accession>A0ABX5GZ84</accession>
<reference evidence="1 2" key="1">
    <citation type="submission" date="2018-01" db="EMBL/GenBank/DDBJ databases">
        <title>Whole genome sequencing of Histamine producing bacteria.</title>
        <authorList>
            <person name="Butler K."/>
        </authorList>
    </citation>
    <scope>NUCLEOTIDE SEQUENCE [LARGE SCALE GENOMIC DNA]</scope>
    <source>
        <strain evidence="1 2">A6-1</strain>
    </source>
</reference>
<dbReference type="RefSeq" id="WP_045152808.1">
    <property type="nucleotide sequence ID" value="NZ_JZSW01000007.1"/>
</dbReference>
<keyword evidence="2" id="KW-1185">Reference proteome</keyword>
<dbReference type="Proteomes" id="UP000240989">
    <property type="component" value="Unassembled WGS sequence"/>
</dbReference>
<evidence type="ECO:0000313" key="1">
    <source>
        <dbReference type="EMBL" id="PSX03957.1"/>
    </source>
</evidence>
<comment type="caution">
    <text evidence="1">The sequence shown here is derived from an EMBL/GenBank/DDBJ whole genome shotgun (WGS) entry which is preliminary data.</text>
</comment>
<sequence length="479" mass="54641">MYQNIINQSSNSALSPQPIEPPTRFSLWKDLFLLNDALLNVCIDAINFWKNKNEGEKEVIFFIYHIISKSYENDNGPNSRDALLNADLDSIKQSLYNLAISGGTLDPLFPTAYLTVRYNKNLNKMVMSSDLTYKGKIFIYKKRGYIHDVTAHLVYENEQFEWQGASESPKHTYNPFELNKNKGALVGGYVVTKRPSGEIESEFFEAKFLWDILSLSKSPKVISKWQSKMLIKTMLNQSSKSWPYYQPQKINSNSLGEQKKEDVNDDGLLAAHQCIDSSGQSELTKNGLNYIVRSLLDDSYDVTSLLNTFLIKLDLDHKLNALPAFSKLVVFLALSKYKLSLDNFSQEAFLSSQKFGALTLLNVSIMYKGMRSIAFNGVLKTTKVTPDKIEFKLVHKNDHFKFNGHDKKPDFSVNVTESRGAMIGGYVIVNRGDDSQCICISREVLATVASCAYSKTLQERWPRQYFEVKLLRQTFQEWI</sequence>
<dbReference type="Pfam" id="PF03837">
    <property type="entry name" value="RecT"/>
    <property type="match status" value="1"/>
</dbReference>
<name>A0ABX5GZ84_PHOAN</name>